<feature type="domain" description="CobW/HypB/UreG nucleotide-binding" evidence="2">
    <location>
        <begin position="1"/>
        <end position="100"/>
    </location>
</feature>
<dbReference type="Pfam" id="PF02492">
    <property type="entry name" value="cobW"/>
    <property type="match status" value="1"/>
</dbReference>
<dbReference type="InterPro" id="IPR051316">
    <property type="entry name" value="Zinc-reg_GTPase_activator"/>
</dbReference>
<dbReference type="Gene3D" id="3.40.50.300">
    <property type="entry name" value="P-loop containing nucleotide triphosphate hydrolases"/>
    <property type="match status" value="1"/>
</dbReference>
<sequence>DILLLELTGVADPGDVVAIAKGPAFAERIGDIRVITVLDAEYVLDYNSIFASDRQLVKTLRRQIASAGLVIVNKTDLINPNISGKIEKAVRKLNEKAEILYSVRSHIDTAALLAGMRPNEEPPSAASPFRVLSGHPPADGKP</sequence>
<evidence type="ECO:0000313" key="3">
    <source>
        <dbReference type="EMBL" id="MBW7461915.1"/>
    </source>
</evidence>
<feature type="region of interest" description="Disordered" evidence="1">
    <location>
        <begin position="118"/>
        <end position="142"/>
    </location>
</feature>
<gene>
    <name evidence="3" type="ORF">K0U00_48475</name>
</gene>
<dbReference type="InterPro" id="IPR003495">
    <property type="entry name" value="CobW/HypB/UreG_nucleotide-bd"/>
</dbReference>
<dbReference type="EMBL" id="JAHZIK010003398">
    <property type="protein sequence ID" value="MBW7461915.1"/>
    <property type="molecule type" value="Genomic_DNA"/>
</dbReference>
<dbReference type="PANTHER" id="PTHR13748">
    <property type="entry name" value="COBW-RELATED"/>
    <property type="match status" value="1"/>
</dbReference>
<accession>A0ABS7CMH8</accession>
<dbReference type="InterPro" id="IPR027417">
    <property type="entry name" value="P-loop_NTPase"/>
</dbReference>
<dbReference type="SUPFAM" id="SSF52540">
    <property type="entry name" value="P-loop containing nucleoside triphosphate hydrolases"/>
    <property type="match status" value="1"/>
</dbReference>
<reference evidence="3 4" key="1">
    <citation type="submission" date="2021-07" db="EMBL/GenBank/DDBJ databases">
        <title>Paenibacillus radiodurans sp. nov., isolated from the southeastern edge of Tengger Desert.</title>
        <authorList>
            <person name="Zhang G."/>
        </authorList>
    </citation>
    <scope>NUCLEOTIDE SEQUENCE [LARGE SCALE GENOMIC DNA]</scope>
    <source>
        <strain evidence="3 4">CCM 7311</strain>
    </source>
</reference>
<dbReference type="PANTHER" id="PTHR13748:SF62">
    <property type="entry name" value="COBW DOMAIN-CONTAINING PROTEIN"/>
    <property type="match status" value="1"/>
</dbReference>
<feature type="non-terminal residue" evidence="3">
    <location>
        <position position="142"/>
    </location>
</feature>
<dbReference type="Proteomes" id="UP001519887">
    <property type="component" value="Unassembled WGS sequence"/>
</dbReference>
<evidence type="ECO:0000259" key="2">
    <source>
        <dbReference type="Pfam" id="PF02492"/>
    </source>
</evidence>
<proteinExistence type="predicted"/>
<evidence type="ECO:0000313" key="4">
    <source>
        <dbReference type="Proteomes" id="UP001519887"/>
    </source>
</evidence>
<feature type="non-terminal residue" evidence="3">
    <location>
        <position position="1"/>
    </location>
</feature>
<protein>
    <submittedName>
        <fullName evidence="3">GTP-binding protein</fullName>
    </submittedName>
</protein>
<name>A0ABS7CMH8_9BACL</name>
<keyword evidence="4" id="KW-1185">Reference proteome</keyword>
<evidence type="ECO:0000256" key="1">
    <source>
        <dbReference type="SAM" id="MobiDB-lite"/>
    </source>
</evidence>
<organism evidence="3 4">
    <name type="scientific">Paenibacillus sepulcri</name>
    <dbReference type="NCBI Taxonomy" id="359917"/>
    <lineage>
        <taxon>Bacteria</taxon>
        <taxon>Bacillati</taxon>
        <taxon>Bacillota</taxon>
        <taxon>Bacilli</taxon>
        <taxon>Bacillales</taxon>
        <taxon>Paenibacillaceae</taxon>
        <taxon>Paenibacillus</taxon>
    </lineage>
</organism>
<comment type="caution">
    <text evidence="3">The sequence shown here is derived from an EMBL/GenBank/DDBJ whole genome shotgun (WGS) entry which is preliminary data.</text>
</comment>